<evidence type="ECO:0000256" key="1">
    <source>
        <dbReference type="ARBA" id="ARBA00023121"/>
    </source>
</evidence>
<keyword evidence="3" id="KW-1185">Reference proteome</keyword>
<proteinExistence type="predicted"/>
<dbReference type="RefSeq" id="WP_194703047.1">
    <property type="nucleotide sequence ID" value="NZ_JADKNH010000011.1"/>
</dbReference>
<dbReference type="PANTHER" id="PTHR33434">
    <property type="entry name" value="DEGV DOMAIN-CONTAINING PROTEIN DR_1986-RELATED"/>
    <property type="match status" value="1"/>
</dbReference>
<dbReference type="PANTHER" id="PTHR33434:SF2">
    <property type="entry name" value="FATTY ACID-BINDING PROTEIN TM_1468"/>
    <property type="match status" value="1"/>
</dbReference>
<organism evidence="2 3">
    <name type="scientific">Fusibacter ferrireducens</name>
    <dbReference type="NCBI Taxonomy" id="2785058"/>
    <lineage>
        <taxon>Bacteria</taxon>
        <taxon>Bacillati</taxon>
        <taxon>Bacillota</taxon>
        <taxon>Clostridia</taxon>
        <taxon>Eubacteriales</taxon>
        <taxon>Eubacteriales Family XII. Incertae Sedis</taxon>
        <taxon>Fusibacter</taxon>
    </lineage>
</organism>
<sequence length="279" mass="31109">MYKVIADSSNEIDQAFLDRYPVDIVPFKLYIDGVEYVDDASLDVDQFVDNMVKASALPKSACPSPNDFMAHFEGEEDEIYVVAISSRLSGTYNSAMLAKKIYEGENPGKKFIHVFDSLGAAATETLITRKIHEVKKQNVSPKELVKIVERYIDETHVYFISESLDNLIKNGRISKWKGIIASTLKILPIMGATERGEIKLCEKVRTSNKAYQRLIEILQEEILKNGKKIVAVTHVGNFERANQIVDALSQTPGVEEIFNLKCAGLSSLYADNNGVIVAL</sequence>
<dbReference type="PROSITE" id="PS51482">
    <property type="entry name" value="DEGV"/>
    <property type="match status" value="1"/>
</dbReference>
<dbReference type="InterPro" id="IPR043168">
    <property type="entry name" value="DegV_C"/>
</dbReference>
<reference evidence="2 3" key="1">
    <citation type="submission" date="2020-11" db="EMBL/GenBank/DDBJ databases">
        <title>Fusibacter basophilias sp. nov.</title>
        <authorList>
            <person name="Qiu D."/>
        </authorList>
    </citation>
    <scope>NUCLEOTIDE SEQUENCE [LARGE SCALE GENOMIC DNA]</scope>
    <source>
        <strain evidence="2 3">Q10-2</strain>
    </source>
</reference>
<comment type="caution">
    <text evidence="2">The sequence shown here is derived from an EMBL/GenBank/DDBJ whole genome shotgun (WGS) entry which is preliminary data.</text>
</comment>
<dbReference type="SUPFAM" id="SSF82549">
    <property type="entry name" value="DAK1/DegV-like"/>
    <property type="match status" value="1"/>
</dbReference>
<accession>A0ABR9ZXC6</accession>
<dbReference type="Pfam" id="PF02645">
    <property type="entry name" value="DegV"/>
    <property type="match status" value="1"/>
</dbReference>
<dbReference type="Gene3D" id="2.20.28.50">
    <property type="entry name" value="degv family protein"/>
    <property type="match status" value="1"/>
</dbReference>
<dbReference type="InterPro" id="IPR003797">
    <property type="entry name" value="DegV"/>
</dbReference>
<evidence type="ECO:0000313" key="3">
    <source>
        <dbReference type="Proteomes" id="UP000614200"/>
    </source>
</evidence>
<dbReference type="NCBIfam" id="TIGR00762">
    <property type="entry name" value="DegV"/>
    <property type="match status" value="1"/>
</dbReference>
<name>A0ABR9ZXC6_9FIRM</name>
<keyword evidence="1" id="KW-0446">Lipid-binding</keyword>
<dbReference type="Gene3D" id="3.40.50.10440">
    <property type="entry name" value="Dihydroxyacetone kinase, domain 1"/>
    <property type="match status" value="1"/>
</dbReference>
<evidence type="ECO:0000313" key="2">
    <source>
        <dbReference type="EMBL" id="MBF4694803.1"/>
    </source>
</evidence>
<gene>
    <name evidence="2" type="ORF">ISU02_17005</name>
</gene>
<dbReference type="Gene3D" id="3.30.1180.10">
    <property type="match status" value="1"/>
</dbReference>
<dbReference type="Proteomes" id="UP000614200">
    <property type="component" value="Unassembled WGS sequence"/>
</dbReference>
<dbReference type="InterPro" id="IPR050270">
    <property type="entry name" value="DegV_domain_contain"/>
</dbReference>
<protein>
    <submittedName>
        <fullName evidence="2">DegV family protein</fullName>
    </submittedName>
</protein>
<dbReference type="EMBL" id="JADKNH010000011">
    <property type="protein sequence ID" value="MBF4694803.1"/>
    <property type="molecule type" value="Genomic_DNA"/>
</dbReference>